<keyword evidence="15" id="KW-0966">Cell projection</keyword>
<evidence type="ECO:0000256" key="17">
    <source>
        <dbReference type="SAM" id="MobiDB-lite"/>
    </source>
</evidence>
<dbReference type="InterPro" id="IPR043458">
    <property type="entry name" value="GPR158/179"/>
</dbReference>
<feature type="region of interest" description="Disordered" evidence="17">
    <location>
        <begin position="309"/>
        <end position="330"/>
    </location>
</feature>
<dbReference type="InterPro" id="IPR017978">
    <property type="entry name" value="GPCR_3_C"/>
</dbReference>
<comment type="similarity">
    <text evidence="2">Belongs to the G-protein coupled receptor 3 family.</text>
</comment>
<dbReference type="InterPro" id="IPR054714">
    <property type="entry name" value="GPR158_179_extracellular"/>
</dbReference>
<keyword evidence="7" id="KW-0770">Synapse</keyword>
<evidence type="ECO:0000256" key="15">
    <source>
        <dbReference type="ARBA" id="ARBA00023273"/>
    </source>
</evidence>
<evidence type="ECO:0000256" key="2">
    <source>
        <dbReference type="ARBA" id="ARBA00007242"/>
    </source>
</evidence>
<feature type="region of interest" description="Disordered" evidence="17">
    <location>
        <begin position="677"/>
        <end position="704"/>
    </location>
</feature>
<feature type="region of interest" description="Disordered" evidence="17">
    <location>
        <begin position="1265"/>
        <end position="1289"/>
    </location>
</feature>
<keyword evidence="13" id="KW-0807">Transducer</keyword>
<dbReference type="GO" id="GO:0043005">
    <property type="term" value="C:neuron projection"/>
    <property type="evidence" value="ECO:0007669"/>
    <property type="project" value="UniProtKB-SubCell"/>
</dbReference>
<evidence type="ECO:0000256" key="7">
    <source>
        <dbReference type="ARBA" id="ARBA00023018"/>
    </source>
</evidence>
<protein>
    <submittedName>
        <fullName evidence="21">G_PROTEIN_RECEP_F3_4 domain-containing protein</fullName>
    </submittedName>
</protein>
<feature type="compositionally biased region" description="Basic and acidic residues" evidence="17">
    <location>
        <begin position="316"/>
        <end position="330"/>
    </location>
</feature>
<feature type="region of interest" description="Disordered" evidence="17">
    <location>
        <begin position="926"/>
        <end position="950"/>
    </location>
</feature>
<feature type="transmembrane region" description="Helical" evidence="18">
    <location>
        <begin position="1769"/>
        <end position="1790"/>
    </location>
</feature>
<dbReference type="Pfam" id="PF22572">
    <property type="entry name" value="GPR158_179_EC"/>
    <property type="match status" value="1"/>
</dbReference>
<feature type="compositionally biased region" description="Polar residues" evidence="17">
    <location>
        <begin position="939"/>
        <end position="950"/>
    </location>
</feature>
<reference evidence="21" key="1">
    <citation type="submission" date="2016-11" db="UniProtKB">
        <authorList>
            <consortium name="WormBaseParasite"/>
        </authorList>
    </citation>
    <scope>IDENTIFICATION</scope>
</reference>
<evidence type="ECO:0000256" key="6">
    <source>
        <dbReference type="ARBA" id="ARBA00022989"/>
    </source>
</evidence>
<feature type="region of interest" description="Disordered" evidence="17">
    <location>
        <begin position="180"/>
        <end position="200"/>
    </location>
</feature>
<feature type="compositionally biased region" description="Low complexity" evidence="17">
    <location>
        <begin position="926"/>
        <end position="935"/>
    </location>
</feature>
<dbReference type="CDD" id="cd15293">
    <property type="entry name" value="7tmC_GPR158-like"/>
    <property type="match status" value="1"/>
</dbReference>
<feature type="transmembrane region" description="Helical" evidence="18">
    <location>
        <begin position="1701"/>
        <end position="1722"/>
    </location>
</feature>
<feature type="compositionally biased region" description="Low complexity" evidence="17">
    <location>
        <begin position="2123"/>
        <end position="2135"/>
    </location>
</feature>
<evidence type="ECO:0000256" key="3">
    <source>
        <dbReference type="ARBA" id="ARBA00022475"/>
    </source>
</evidence>
<dbReference type="PROSITE" id="PS50259">
    <property type="entry name" value="G_PROTEIN_RECEP_F3_4"/>
    <property type="match status" value="1"/>
</dbReference>
<dbReference type="GO" id="GO:0004930">
    <property type="term" value="F:G protein-coupled receptor activity"/>
    <property type="evidence" value="ECO:0007669"/>
    <property type="project" value="UniProtKB-KW"/>
</dbReference>
<keyword evidence="4 18" id="KW-0812">Transmembrane</keyword>
<evidence type="ECO:0000256" key="4">
    <source>
        <dbReference type="ARBA" id="ARBA00022692"/>
    </source>
</evidence>
<evidence type="ECO:0000256" key="1">
    <source>
        <dbReference type="ARBA" id="ARBA00004487"/>
    </source>
</evidence>
<feature type="transmembrane region" description="Helical" evidence="18">
    <location>
        <begin position="1941"/>
        <end position="1968"/>
    </location>
</feature>
<organism evidence="20 21">
    <name type="scientific">Macrostomum lignano</name>
    <dbReference type="NCBI Taxonomy" id="282301"/>
    <lineage>
        <taxon>Eukaryota</taxon>
        <taxon>Metazoa</taxon>
        <taxon>Spiralia</taxon>
        <taxon>Lophotrochozoa</taxon>
        <taxon>Platyhelminthes</taxon>
        <taxon>Rhabditophora</taxon>
        <taxon>Macrostomorpha</taxon>
        <taxon>Macrostomida</taxon>
        <taxon>Macrostomidae</taxon>
        <taxon>Macrostomum</taxon>
    </lineage>
</organism>
<feature type="transmembrane region" description="Helical" evidence="18">
    <location>
        <begin position="1734"/>
        <end position="1757"/>
    </location>
</feature>
<evidence type="ECO:0000256" key="13">
    <source>
        <dbReference type="ARBA" id="ARBA00023224"/>
    </source>
</evidence>
<evidence type="ECO:0000256" key="18">
    <source>
        <dbReference type="SAM" id="Phobius"/>
    </source>
</evidence>
<dbReference type="PANTHER" id="PTHR32546">
    <property type="entry name" value="G-PROTEIN COUPLED RECEPTOR 158-RELATED"/>
    <property type="match status" value="1"/>
</dbReference>
<evidence type="ECO:0000256" key="12">
    <source>
        <dbReference type="ARBA" id="ARBA00023180"/>
    </source>
</evidence>
<evidence type="ECO:0000259" key="19">
    <source>
        <dbReference type="PROSITE" id="PS50259"/>
    </source>
</evidence>
<keyword evidence="5" id="KW-0732">Signal</keyword>
<evidence type="ECO:0000313" key="20">
    <source>
        <dbReference type="Proteomes" id="UP000095280"/>
    </source>
</evidence>
<feature type="region of interest" description="Disordered" evidence="17">
    <location>
        <begin position="16"/>
        <end position="44"/>
    </location>
</feature>
<feature type="region of interest" description="Disordered" evidence="17">
    <location>
        <begin position="2079"/>
        <end position="2135"/>
    </location>
</feature>
<feature type="transmembrane region" description="Helical" evidence="18">
    <location>
        <begin position="1876"/>
        <end position="1899"/>
    </location>
</feature>
<name>A0A1I8G8A0_9PLAT</name>
<proteinExistence type="inferred from homology"/>
<keyword evidence="20" id="KW-1185">Reference proteome</keyword>
<keyword evidence="3" id="KW-1003">Cell membrane</keyword>
<evidence type="ECO:0000256" key="14">
    <source>
        <dbReference type="ARBA" id="ARBA00023257"/>
    </source>
</evidence>
<accession>A0A1I8G8A0</accession>
<dbReference type="Pfam" id="PF00003">
    <property type="entry name" value="7tm_3"/>
    <property type="match status" value="1"/>
</dbReference>
<feature type="domain" description="G-protein coupled receptors family 3 profile" evidence="19">
    <location>
        <begin position="1699"/>
        <end position="1985"/>
    </location>
</feature>
<dbReference type="Proteomes" id="UP000095280">
    <property type="component" value="Unplaced"/>
</dbReference>
<dbReference type="WBParaSite" id="maker-uti_cns_0001152-snap-gene-0.8-mRNA-1">
    <property type="protein sequence ID" value="maker-uti_cns_0001152-snap-gene-0.8-mRNA-1"/>
    <property type="gene ID" value="maker-uti_cns_0001152-snap-gene-0.8"/>
</dbReference>
<keyword evidence="11" id="KW-0675">Receptor</keyword>
<dbReference type="PANTHER" id="PTHR32546:SF26">
    <property type="entry name" value="SMOG, ISOFORM D"/>
    <property type="match status" value="1"/>
</dbReference>
<dbReference type="GO" id="GO:0045211">
    <property type="term" value="C:postsynaptic membrane"/>
    <property type="evidence" value="ECO:0007669"/>
    <property type="project" value="UniProtKB-SubCell"/>
</dbReference>
<feature type="compositionally biased region" description="Gly residues" evidence="17">
    <location>
        <begin position="2110"/>
        <end position="2122"/>
    </location>
</feature>
<evidence type="ECO:0000256" key="10">
    <source>
        <dbReference type="ARBA" id="ARBA00023157"/>
    </source>
</evidence>
<feature type="region of interest" description="Disordered" evidence="17">
    <location>
        <begin position="226"/>
        <end position="256"/>
    </location>
</feature>
<evidence type="ECO:0000256" key="8">
    <source>
        <dbReference type="ARBA" id="ARBA00023040"/>
    </source>
</evidence>
<feature type="compositionally biased region" description="Basic and acidic residues" evidence="17">
    <location>
        <begin position="1270"/>
        <end position="1282"/>
    </location>
</feature>
<comment type="subcellular location">
    <subcellularLocation>
        <location evidence="1">Cell projection</location>
        <location evidence="1">Neuron projection</location>
    </subcellularLocation>
    <subcellularLocation>
        <location evidence="16">Postsynaptic cell membrane</location>
        <topology evidence="16">Multi-pass membrane protein</topology>
    </subcellularLocation>
</comment>
<keyword evidence="6 18" id="KW-1133">Transmembrane helix</keyword>
<keyword evidence="8" id="KW-0297">G-protein coupled receptor</keyword>
<keyword evidence="9 18" id="KW-0472">Membrane</keyword>
<feature type="transmembrane region" description="Helical" evidence="18">
    <location>
        <begin position="1811"/>
        <end position="1829"/>
    </location>
</feature>
<dbReference type="Gene3D" id="3.30.450.20">
    <property type="entry name" value="PAS domain"/>
    <property type="match status" value="1"/>
</dbReference>
<sequence length="2135" mass="230490">AQQKVAQVARQAQQALASQRLRREKSGEGGQQRLQGGHGRQFGLYSPRDQLHQRLRVLAKLRRNAERAGPTGVREYRLRLGACGVHKHLAVGTIGYGSSGHLGEPVARQAGCDVLGEVGWQLSKAGAAQVQQLEHQPGTRSRRCSRPGPDCPLPVAGDVTSIAAASRAEPSRGCEAAALASRGPTSWQATNGEAGEGSCETAKKLPPMQRRWPLGPSLPDSLAKLEVSGSSSRLHRDRVSGCESASERSERPARPHLRVGAVKMLLYCRSAGETPPPPCSASSSTRRGPAYIRLSACWSSRDRCASELPRNLPRANESKSRPTDEEAEDGGRWAAKELMAPALGQQQKVVPDSGIAAAVVQNAGSGRGQFVKSLSSEILSESAALAATETLAAVVTPDGLSDLFNTTSGMLQGDTLASNRFVLVLDGVLRRALPTDEDSFLLCRQTSCRQSEKRLSLMGYADDLALPASTAEGAQRMLDSLVGGSCGIGRASGEHREDGAVLPRCACFTYPGDLVPSVQEDLARRRGLAWAAFRSIRVVLQNAALPDCCDHLARPSAGEDISWRATPSTRRPTVLNQCKTSCCSRCRAPGTGATAGRVASRIACWMALRSGGMRGERRKAAELLGERRKAAELLGGAAESSGAVGGSGGKQRSCWGKRRKATELLGERRKAAELLGGAAESSGAAGGSGGKQRSCWGSGGKQRSCWGERRKATELLGEVAESSGAVGGSGGKQRSCWGERRKAAELLGGAAESSGAVGGAAESSGAVGGAGKAASCWGAAKAAELGGERRKATELLGGAAESSGAVGGAAETAELLGGAAESNGAVGGSGGKQRSCWVFKGTSIQAARSAALQKTCANLALLTASTSCLAAGSARFKPTELRCFPPLPRNSSAAFRRSPQQLRCFPPLPPTAPLLSAAPPTAPLLSAAPPNSSAAFRRSPNSSAAFRRSPQQLRCFPPLPQQLRCFPPLPPTAPLLSAAPPNSSAAFRRSPTAPLLSAASPNSSAAFRRFPQQLCCFPPLPPTAPLLSAAPPTAPLLSAAPPTAPLLSAAPPNSSAAFRRSPNSSAAFRRSPRMPPDLDSLVLSAVSDQFSQCELSKGGNSVRLANHLSAIQQAIRDATRPAVAPVPGALHREQQDVLHWLRTVGLRVDGVARQLMSSPAEGLASAAFCRTTRMERKAAQARPLRRAKSSWTLGTRSPGYVKHAQRGTVITSVFSMFTASPTDAAAATNQARTTDTRDQCGTSFLNRIVWVARRRVRLCRHRYEATQQEQSEKKKEQQKTETQEAEVPWEGDGGLLSGKGYVEEKCMAEMPTGARASPLPLLLLLLLSALSLRVADAAINRLPEPYRREFERGDRFSTIVRFVKDVQRNNSLVCNEGFTRYSLASFRSDSPEDRAQPNYTGFEASQRSILSLANLFNYIFQLAEKKPFEEWFNQDANEAFWYSVVSSVVASDKRIFGCYVVLFNNRSHPIRTVPHAHRRSDQRVEIDNYIQEVYLKEDQAGLEWFKHHTTNYNSLVKQILSRPSQNMTPNSDKMLKQFTTEKEGFWSPPVFLCSPWNRWLVSYAVPFMGRFSDDSKRMWLGIKGWLVLEFDLNNLEINQCANDSTFRTFYSNNVCNQATTECSNIPGRGFTDTNFECKCRKYFHHGNFTGETVRQQYLLHISNNASNYSSLECSPCPINCPASCTTDGQCHIEYDLDTLRALPLVIQTFCMTVCLLVAGIVFKTRKNRIIKASVWILLEIFLAGILLLYSTVFLMYMQASYEICFIIPWLREIGFAVTYGTLLVKIYRVLCSFQSRKAHRVHVRDRDLMKYLTAIVTVAVGFMSAWTAATVDHGRRLAQNLQGLDCGQDLMSHRLILEDGQVANKRLVFRVCAVGYWEAVCAVAELSFLTLGLFYCYCVRSAPTDCFETRCITAAFSVELVVSLGYHVARHFVYNTMHPDYLYLMYFARCHLTVTVTAVLVIGPRLWFVHNPPKNSMNSRSLMYSQVGGHLGEAMSPIAMTSNGDVDALEAELKRLYTQLEIFKTKVMRKENPHISKRKGGRKQTHRRFSLQPFYNKHSHSKQQASAAAAAAAAAATSVQEEEASKVSDDSSNSIDGGDTDRSSGRESIGCGGAGGGGGAVGGASPSSSSAAAVP</sequence>
<feature type="transmembrane region" description="Helical" evidence="18">
    <location>
        <begin position="1911"/>
        <end position="1929"/>
    </location>
</feature>
<evidence type="ECO:0000256" key="5">
    <source>
        <dbReference type="ARBA" id="ARBA00022729"/>
    </source>
</evidence>
<keyword evidence="14" id="KW-0628">Postsynaptic cell membrane</keyword>
<evidence type="ECO:0000256" key="11">
    <source>
        <dbReference type="ARBA" id="ARBA00023170"/>
    </source>
</evidence>
<evidence type="ECO:0000256" key="9">
    <source>
        <dbReference type="ARBA" id="ARBA00023136"/>
    </source>
</evidence>
<feature type="compositionally biased region" description="Low complexity" evidence="17">
    <location>
        <begin position="1048"/>
        <end position="1057"/>
    </location>
</feature>
<keyword evidence="12" id="KW-0325">Glycoprotein</keyword>
<evidence type="ECO:0000313" key="21">
    <source>
        <dbReference type="WBParaSite" id="maker-uti_cns_0001152-snap-gene-0.8-mRNA-1"/>
    </source>
</evidence>
<evidence type="ECO:0000256" key="16">
    <source>
        <dbReference type="ARBA" id="ARBA00034104"/>
    </source>
</evidence>
<feature type="region of interest" description="Disordered" evidence="17">
    <location>
        <begin position="1048"/>
        <end position="1073"/>
    </location>
</feature>
<keyword evidence="10" id="KW-1015">Disulfide bond</keyword>
<feature type="compositionally biased region" description="Basic and acidic residues" evidence="17">
    <location>
        <begin position="237"/>
        <end position="253"/>
    </location>
</feature>